<dbReference type="SUPFAM" id="SSF47895">
    <property type="entry name" value="Transducin (alpha subunit), insertion domain"/>
    <property type="match status" value="1"/>
</dbReference>
<feature type="binding site" evidence="6">
    <location>
        <position position="87"/>
    </location>
    <ligand>
        <name>Mg(2+)</name>
        <dbReference type="ChEBI" id="CHEBI:18420"/>
    </ligand>
</feature>
<accession>A0AAN7QP23</accession>
<keyword evidence="3" id="KW-0807">Transducer</keyword>
<evidence type="ECO:0000256" key="6">
    <source>
        <dbReference type="PIRSR" id="PIRSR601019-2"/>
    </source>
</evidence>
<dbReference type="EMBL" id="JARPUR010000001">
    <property type="protein sequence ID" value="KAK4887103.1"/>
    <property type="molecule type" value="Genomic_DNA"/>
</dbReference>
<dbReference type="Proteomes" id="UP001353858">
    <property type="component" value="Unassembled WGS sequence"/>
</dbReference>
<keyword evidence="9" id="KW-1185">Reference proteome</keyword>
<evidence type="ECO:0000313" key="9">
    <source>
        <dbReference type="Proteomes" id="UP001353858"/>
    </source>
</evidence>
<feature type="compositionally biased region" description="Polar residues" evidence="7">
    <location>
        <begin position="7"/>
        <end position="23"/>
    </location>
</feature>
<dbReference type="SMART" id="SM00275">
    <property type="entry name" value="G_alpha"/>
    <property type="match status" value="1"/>
</dbReference>
<dbReference type="GO" id="GO:0007191">
    <property type="term" value="P:adenylate cyclase-activating dopamine receptor signaling pathway"/>
    <property type="evidence" value="ECO:0007669"/>
    <property type="project" value="TreeGrafter"/>
</dbReference>
<organism evidence="8 9">
    <name type="scientific">Aquatica leii</name>
    <dbReference type="NCBI Taxonomy" id="1421715"/>
    <lineage>
        <taxon>Eukaryota</taxon>
        <taxon>Metazoa</taxon>
        <taxon>Ecdysozoa</taxon>
        <taxon>Arthropoda</taxon>
        <taxon>Hexapoda</taxon>
        <taxon>Insecta</taxon>
        <taxon>Pterygota</taxon>
        <taxon>Neoptera</taxon>
        <taxon>Endopterygota</taxon>
        <taxon>Coleoptera</taxon>
        <taxon>Polyphaga</taxon>
        <taxon>Elateriformia</taxon>
        <taxon>Elateroidea</taxon>
        <taxon>Lampyridae</taxon>
        <taxon>Luciolinae</taxon>
        <taxon>Aquatica</taxon>
    </lineage>
</organism>
<feature type="binding site" evidence="5">
    <location>
        <position position="375"/>
    </location>
    <ligand>
        <name>GTP</name>
        <dbReference type="ChEBI" id="CHEBI:37565"/>
    </ligand>
</feature>
<dbReference type="GO" id="GO:0005834">
    <property type="term" value="C:heterotrimeric G-protein complex"/>
    <property type="evidence" value="ECO:0007669"/>
    <property type="project" value="TreeGrafter"/>
</dbReference>
<keyword evidence="6" id="KW-0479">Metal-binding</keyword>
<dbReference type="PROSITE" id="PS51882">
    <property type="entry name" value="G_ALPHA"/>
    <property type="match status" value="1"/>
</dbReference>
<feature type="binding site" evidence="5">
    <location>
        <begin position="306"/>
        <end position="309"/>
    </location>
    <ligand>
        <name>GTP</name>
        <dbReference type="ChEBI" id="CHEBI:37565"/>
    </ligand>
</feature>
<dbReference type="Gene3D" id="1.10.400.10">
    <property type="entry name" value="GI Alpha 1, domain 2-like"/>
    <property type="match status" value="1"/>
</dbReference>
<dbReference type="Pfam" id="PF00503">
    <property type="entry name" value="G-alpha"/>
    <property type="match status" value="1"/>
</dbReference>
<evidence type="ECO:0000256" key="4">
    <source>
        <dbReference type="ARBA" id="ARBA00042247"/>
    </source>
</evidence>
<proteinExistence type="predicted"/>
<dbReference type="GO" id="GO:0003924">
    <property type="term" value="F:GTPase activity"/>
    <property type="evidence" value="ECO:0007669"/>
    <property type="project" value="InterPro"/>
</dbReference>
<dbReference type="PANTHER" id="PTHR10218:SF212">
    <property type="entry name" value="G PROTEIN ALPHA S SUBUNIT"/>
    <property type="match status" value="1"/>
</dbReference>
<evidence type="ECO:0000256" key="7">
    <source>
        <dbReference type="SAM" id="MobiDB-lite"/>
    </source>
</evidence>
<dbReference type="SUPFAM" id="SSF52540">
    <property type="entry name" value="P-loop containing nucleoside triphosphate hydrolases"/>
    <property type="match status" value="1"/>
</dbReference>
<comment type="caution">
    <text evidence="8">The sequence shown here is derived from an EMBL/GenBank/DDBJ whole genome shotgun (WGS) entry which is preliminary data.</text>
</comment>
<evidence type="ECO:0000256" key="2">
    <source>
        <dbReference type="ARBA" id="ARBA00023134"/>
    </source>
</evidence>
<dbReference type="InterPro" id="IPR011025">
    <property type="entry name" value="GproteinA_insert"/>
</dbReference>
<dbReference type="Gene3D" id="3.40.50.300">
    <property type="entry name" value="P-loop containing nucleotide triphosphate hydrolases"/>
    <property type="match status" value="1"/>
</dbReference>
<gene>
    <name evidence="8" type="ORF">RN001_003374</name>
</gene>
<protein>
    <recommendedName>
        <fullName evidence="4">Adenylate cyclase-stimulating G alpha protein</fullName>
    </recommendedName>
</protein>
<dbReference type="GO" id="GO:0031683">
    <property type="term" value="F:G-protein beta/gamma-subunit complex binding"/>
    <property type="evidence" value="ECO:0007669"/>
    <property type="project" value="InterPro"/>
</dbReference>
<dbReference type="PRINTS" id="PR00318">
    <property type="entry name" value="GPROTEINA"/>
</dbReference>
<dbReference type="GO" id="GO:0046872">
    <property type="term" value="F:metal ion binding"/>
    <property type="evidence" value="ECO:0007669"/>
    <property type="project" value="UniProtKB-KW"/>
</dbReference>
<dbReference type="InterPro" id="IPR027417">
    <property type="entry name" value="P-loop_NTPase"/>
</dbReference>
<feature type="binding site" evidence="6">
    <location>
        <position position="219"/>
    </location>
    <ligand>
        <name>Mg(2+)</name>
        <dbReference type="ChEBI" id="CHEBI:18420"/>
    </ligand>
</feature>
<dbReference type="AlphaFoldDB" id="A0AAN7QP23"/>
<dbReference type="InterPro" id="IPR001019">
    <property type="entry name" value="Gprotein_alpha_su"/>
</dbReference>
<keyword evidence="2 5" id="KW-0342">GTP-binding</keyword>
<dbReference type="PANTHER" id="PTHR10218">
    <property type="entry name" value="GTP-BINDING PROTEIN ALPHA SUBUNIT"/>
    <property type="match status" value="1"/>
</dbReference>
<dbReference type="FunFam" id="3.40.50.300:FF:000720">
    <property type="entry name" value="Guanine nucleotide-binding protein G(k) subunit alpha"/>
    <property type="match status" value="1"/>
</dbReference>
<feature type="region of interest" description="Disordered" evidence="7">
    <location>
        <begin position="1"/>
        <end position="23"/>
    </location>
</feature>
<reference evidence="9" key="1">
    <citation type="submission" date="2023-01" db="EMBL/GenBank/DDBJ databases">
        <title>Key to firefly adult light organ development and bioluminescence: homeobox transcription factors regulate luciferase expression and transportation to peroxisome.</title>
        <authorList>
            <person name="Fu X."/>
        </authorList>
    </citation>
    <scope>NUCLEOTIDE SEQUENCE [LARGE SCALE GENOMIC DNA]</scope>
</reference>
<keyword evidence="6" id="KW-0460">Magnesium</keyword>
<evidence type="ECO:0000256" key="1">
    <source>
        <dbReference type="ARBA" id="ARBA00022741"/>
    </source>
</evidence>
<sequence length="403" mass="47610">MEDGEKGNNSNASDKNNITKSTNTKIQNKLTTALVRYAIPRPISYWRKLTSNKKQKRISKRIDKDLKKDDHDYHEILVIGDKGSGKTTICKQMRVLYGNEFSEVEKRKFVKIIIQNMREGVLTLVNRAFKIEKLENIDYETKQKINFIENYNFKDENSQKFYRCVENLWNNPLLQTTISSINETPLVTATKYFVTKLDVLRCKNYLPTNDDILHCYEPTKAAVEIRFKSEYFYHKMFEIPNLKYEKRLWKQVVNGVKAILFVIPCNIFLEQRNKKPNPLSVTIKELKDFQKFAWVSSSLRYIIFLNKIDLFDETILKQTINLQECFPGFSEDKTLGVKEDCVLRNIKTFILSKFTEEVMICETTWHSWYLHFTCAVDSEATSIVYKECENIIRESYICTYQLY</sequence>
<feature type="binding site" evidence="5">
    <location>
        <begin position="213"/>
        <end position="219"/>
    </location>
    <ligand>
        <name>GTP</name>
        <dbReference type="ChEBI" id="CHEBI:37565"/>
    </ligand>
</feature>
<keyword evidence="1 5" id="KW-0547">Nucleotide-binding</keyword>
<dbReference type="GO" id="GO:0001664">
    <property type="term" value="F:G protein-coupled receptor binding"/>
    <property type="evidence" value="ECO:0007669"/>
    <property type="project" value="TreeGrafter"/>
</dbReference>
<dbReference type="GO" id="GO:0005525">
    <property type="term" value="F:GTP binding"/>
    <property type="evidence" value="ECO:0007669"/>
    <property type="project" value="UniProtKB-KW"/>
</dbReference>
<evidence type="ECO:0000256" key="5">
    <source>
        <dbReference type="PIRSR" id="PIRSR601019-1"/>
    </source>
</evidence>
<dbReference type="GO" id="GO:0005737">
    <property type="term" value="C:cytoplasm"/>
    <property type="evidence" value="ECO:0007669"/>
    <property type="project" value="TreeGrafter"/>
</dbReference>
<evidence type="ECO:0000313" key="8">
    <source>
        <dbReference type="EMBL" id="KAK4887103.1"/>
    </source>
</evidence>
<evidence type="ECO:0000256" key="3">
    <source>
        <dbReference type="ARBA" id="ARBA00023224"/>
    </source>
</evidence>
<name>A0AAN7QP23_9COLE</name>